<evidence type="ECO:0000313" key="2">
    <source>
        <dbReference type="EMBL" id="KKL91244.1"/>
    </source>
</evidence>
<dbReference type="Pfam" id="PF07238">
    <property type="entry name" value="PilZ"/>
    <property type="match status" value="1"/>
</dbReference>
<accession>A0A0F9FXY5</accession>
<comment type="caution">
    <text evidence="2">The sequence shown here is derived from an EMBL/GenBank/DDBJ whole genome shotgun (WGS) entry which is preliminary data.</text>
</comment>
<sequence length="145" mass="15892">MDGMPDDLHSQTGIRDEEEAHALLRELEAQTSEQARAKRSHQRLAIKAKVVLQPGNSGELLKLKLQGVTGDISDTGCGAMFPIPLGVGDVYRLTFDRACVDLPLIFARCMHCQLVEEDAYSVGIMFFKTVHVAEAIVGEKADLLI</sequence>
<dbReference type="InterPro" id="IPR009875">
    <property type="entry name" value="PilZ_domain"/>
</dbReference>
<reference evidence="2" key="1">
    <citation type="journal article" date="2015" name="Nature">
        <title>Complex archaea that bridge the gap between prokaryotes and eukaryotes.</title>
        <authorList>
            <person name="Spang A."/>
            <person name="Saw J.H."/>
            <person name="Jorgensen S.L."/>
            <person name="Zaremba-Niedzwiedzka K."/>
            <person name="Martijn J."/>
            <person name="Lind A.E."/>
            <person name="van Eijk R."/>
            <person name="Schleper C."/>
            <person name="Guy L."/>
            <person name="Ettema T.J."/>
        </authorList>
    </citation>
    <scope>NUCLEOTIDE SEQUENCE</scope>
</reference>
<feature type="domain" description="PilZ" evidence="1">
    <location>
        <begin position="38"/>
        <end position="126"/>
    </location>
</feature>
<name>A0A0F9FXY5_9ZZZZ</name>
<evidence type="ECO:0000259" key="1">
    <source>
        <dbReference type="Pfam" id="PF07238"/>
    </source>
</evidence>
<gene>
    <name evidence="2" type="ORF">LCGC14_1896630</name>
</gene>
<proteinExistence type="predicted"/>
<organism evidence="2">
    <name type="scientific">marine sediment metagenome</name>
    <dbReference type="NCBI Taxonomy" id="412755"/>
    <lineage>
        <taxon>unclassified sequences</taxon>
        <taxon>metagenomes</taxon>
        <taxon>ecological metagenomes</taxon>
    </lineage>
</organism>
<dbReference type="AlphaFoldDB" id="A0A0F9FXY5"/>
<protein>
    <recommendedName>
        <fullName evidence="1">PilZ domain-containing protein</fullName>
    </recommendedName>
</protein>
<dbReference type="GO" id="GO:0035438">
    <property type="term" value="F:cyclic-di-GMP binding"/>
    <property type="evidence" value="ECO:0007669"/>
    <property type="project" value="InterPro"/>
</dbReference>
<dbReference type="EMBL" id="LAZR01019783">
    <property type="protein sequence ID" value="KKL91244.1"/>
    <property type="molecule type" value="Genomic_DNA"/>
</dbReference>